<sequence>MATFTLGTFIRIAPLHQLAAGSVEATLSVPEGVWAFKYEINNSLVSVSWSPSNNNSKKPKSKSIPKYRLRLWSGSEPQNMGTNGVEKTVEFLLNDPPWEVPIEGIQIDICFWFGIERVGEGPGSSSSSQTWSELSQELESTVQIYKEIDAQRTKWKPVIERFQETSQSIKSMNQMTMAEGRRAEWIWRELRRLQGGIEDLRRIISTGESTVQNAYIASAGGSGGTSEDSKLEKDTLEKEKEKLQNDIKKLKKKIAANDVDITELSETVYRLQCENDNLKDEGTGDDVDTISLVNQMPPRSDAISIALGLDDIKQREDKLKPTRQKPGTKTQPRNNPVRHHGKTRDRDRERSPRPVLERKRRDLDVSTRVQNSNSTKMQKSKAAELQEYQPARRVSYRRDPPSPPEPPRLSRNADAIFMDGGLGIASNSLGTRGPTQYTAPTAPKNNKLPRRDIPAKGPEPVPSASHSKDRFRPGRPWEWGGPQNY</sequence>
<evidence type="ECO:0000256" key="2">
    <source>
        <dbReference type="SAM" id="MobiDB-lite"/>
    </source>
</evidence>
<proteinExistence type="predicted"/>
<feature type="compositionally biased region" description="Basic and acidic residues" evidence="2">
    <location>
        <begin position="344"/>
        <end position="365"/>
    </location>
</feature>
<feature type="compositionally biased region" description="Polar residues" evidence="2">
    <location>
        <begin position="325"/>
        <end position="334"/>
    </location>
</feature>
<organism evidence="3 4">
    <name type="scientific">Arthrobotrys conoides</name>
    <dbReference type="NCBI Taxonomy" id="74498"/>
    <lineage>
        <taxon>Eukaryota</taxon>
        <taxon>Fungi</taxon>
        <taxon>Dikarya</taxon>
        <taxon>Ascomycota</taxon>
        <taxon>Pezizomycotina</taxon>
        <taxon>Orbiliomycetes</taxon>
        <taxon>Orbiliales</taxon>
        <taxon>Orbiliaceae</taxon>
        <taxon>Arthrobotrys</taxon>
    </lineage>
</organism>
<dbReference type="Proteomes" id="UP001307849">
    <property type="component" value="Unassembled WGS sequence"/>
</dbReference>
<feature type="region of interest" description="Disordered" evidence="2">
    <location>
        <begin position="425"/>
        <end position="485"/>
    </location>
</feature>
<name>A0AAN8RIU2_9PEZI</name>
<feature type="compositionally biased region" description="Polar residues" evidence="2">
    <location>
        <begin position="367"/>
        <end position="377"/>
    </location>
</feature>
<evidence type="ECO:0000256" key="1">
    <source>
        <dbReference type="SAM" id="Coils"/>
    </source>
</evidence>
<evidence type="ECO:0000313" key="4">
    <source>
        <dbReference type="Proteomes" id="UP001307849"/>
    </source>
</evidence>
<gene>
    <name evidence="3" type="ORF">TWF506_003484</name>
</gene>
<feature type="compositionally biased region" description="Polar residues" evidence="2">
    <location>
        <begin position="425"/>
        <end position="439"/>
    </location>
</feature>
<feature type="coiled-coil region" evidence="1">
    <location>
        <begin position="226"/>
        <end position="281"/>
    </location>
</feature>
<keyword evidence="4" id="KW-1185">Reference proteome</keyword>
<comment type="caution">
    <text evidence="3">The sequence shown here is derived from an EMBL/GenBank/DDBJ whole genome shotgun (WGS) entry which is preliminary data.</text>
</comment>
<feature type="region of interest" description="Disordered" evidence="2">
    <location>
        <begin position="312"/>
        <end position="412"/>
    </location>
</feature>
<keyword evidence="1" id="KW-0175">Coiled coil</keyword>
<dbReference type="AlphaFoldDB" id="A0AAN8RIU2"/>
<protein>
    <submittedName>
        <fullName evidence="3">Uncharacterized protein</fullName>
    </submittedName>
</protein>
<reference evidence="3 4" key="1">
    <citation type="submission" date="2019-10" db="EMBL/GenBank/DDBJ databases">
        <authorList>
            <person name="Palmer J.M."/>
        </authorList>
    </citation>
    <scope>NUCLEOTIDE SEQUENCE [LARGE SCALE GENOMIC DNA]</scope>
    <source>
        <strain evidence="3 4">TWF506</strain>
    </source>
</reference>
<accession>A0AAN8RIU2</accession>
<dbReference type="EMBL" id="JAVHJM010000012">
    <property type="protein sequence ID" value="KAK6500720.1"/>
    <property type="molecule type" value="Genomic_DNA"/>
</dbReference>
<evidence type="ECO:0000313" key="3">
    <source>
        <dbReference type="EMBL" id="KAK6500720.1"/>
    </source>
</evidence>